<reference evidence="3" key="1">
    <citation type="submission" date="2017-06" db="EMBL/GenBank/DDBJ databases">
        <title>Genome analysis of Fimbriiglobus ruber SP5, the first member of the order Planctomycetales with confirmed chitinolytic capability.</title>
        <authorList>
            <person name="Ravin N.V."/>
            <person name="Rakitin A.L."/>
            <person name="Ivanova A.A."/>
            <person name="Beletsky A.V."/>
            <person name="Kulichevskaya I.S."/>
            <person name="Mardanov A.V."/>
            <person name="Dedysh S.N."/>
        </authorList>
    </citation>
    <scope>NUCLEOTIDE SEQUENCE [LARGE SCALE GENOMIC DNA]</scope>
    <source>
        <strain evidence="3">SP5</strain>
    </source>
</reference>
<evidence type="ECO:0000313" key="2">
    <source>
        <dbReference type="EMBL" id="OWK36259.1"/>
    </source>
</evidence>
<keyword evidence="1" id="KW-1133">Transmembrane helix</keyword>
<keyword evidence="3" id="KW-1185">Reference proteome</keyword>
<dbReference type="RefSeq" id="WP_088259295.1">
    <property type="nucleotide sequence ID" value="NZ_NIDE01000017.1"/>
</dbReference>
<sequence length="61" mass="6499">MSLQSHPVVPTERETAEALAQVEAEPLLPIEKQLIFGSLALGAALLGVLLWVSATYFPSGH</sequence>
<keyword evidence="1" id="KW-0472">Membrane</keyword>
<evidence type="ECO:0000313" key="3">
    <source>
        <dbReference type="Proteomes" id="UP000214646"/>
    </source>
</evidence>
<dbReference type="EMBL" id="NIDE01000017">
    <property type="protein sequence ID" value="OWK36259.1"/>
    <property type="molecule type" value="Genomic_DNA"/>
</dbReference>
<accession>A0A225DGF9</accession>
<proteinExistence type="predicted"/>
<protein>
    <submittedName>
        <fullName evidence="2">Uncharacterized protein</fullName>
    </submittedName>
</protein>
<keyword evidence="1" id="KW-0812">Transmembrane</keyword>
<feature type="transmembrane region" description="Helical" evidence="1">
    <location>
        <begin position="34"/>
        <end position="57"/>
    </location>
</feature>
<name>A0A225DGF9_9BACT</name>
<comment type="caution">
    <text evidence="2">The sequence shown here is derived from an EMBL/GenBank/DDBJ whole genome shotgun (WGS) entry which is preliminary data.</text>
</comment>
<evidence type="ECO:0000256" key="1">
    <source>
        <dbReference type="SAM" id="Phobius"/>
    </source>
</evidence>
<dbReference type="Proteomes" id="UP000214646">
    <property type="component" value="Unassembled WGS sequence"/>
</dbReference>
<gene>
    <name evidence="2" type="ORF">FRUB_08822</name>
</gene>
<dbReference type="AlphaFoldDB" id="A0A225DGF9"/>
<organism evidence="2 3">
    <name type="scientific">Fimbriiglobus ruber</name>
    <dbReference type="NCBI Taxonomy" id="1908690"/>
    <lineage>
        <taxon>Bacteria</taxon>
        <taxon>Pseudomonadati</taxon>
        <taxon>Planctomycetota</taxon>
        <taxon>Planctomycetia</taxon>
        <taxon>Gemmatales</taxon>
        <taxon>Gemmataceae</taxon>
        <taxon>Fimbriiglobus</taxon>
    </lineage>
</organism>